<dbReference type="Pfam" id="PF00335">
    <property type="entry name" value="Tetraspanin"/>
    <property type="match status" value="1"/>
</dbReference>
<dbReference type="SUPFAM" id="SSF48652">
    <property type="entry name" value="Tetraspanin"/>
    <property type="match status" value="1"/>
</dbReference>
<evidence type="ECO:0000256" key="1">
    <source>
        <dbReference type="ARBA" id="ARBA00004141"/>
    </source>
</evidence>
<evidence type="ECO:0000313" key="9">
    <source>
        <dbReference type="Proteomes" id="UP000287033"/>
    </source>
</evidence>
<keyword evidence="9" id="KW-1185">Reference proteome</keyword>
<feature type="transmembrane region" description="Helical" evidence="7">
    <location>
        <begin position="15"/>
        <end position="48"/>
    </location>
</feature>
<accession>A0A401SV54</accession>
<evidence type="ECO:0000256" key="5">
    <source>
        <dbReference type="ARBA" id="ARBA00023136"/>
    </source>
</evidence>
<feature type="transmembrane region" description="Helical" evidence="7">
    <location>
        <begin position="200"/>
        <end position="225"/>
    </location>
</feature>
<keyword evidence="3 7" id="KW-0812">Transmembrane</keyword>
<dbReference type="InterPro" id="IPR000301">
    <property type="entry name" value="Tetraspanin_animals"/>
</dbReference>
<reference evidence="8 9" key="1">
    <citation type="journal article" date="2018" name="Nat. Ecol. Evol.">
        <title>Shark genomes provide insights into elasmobranch evolution and the origin of vertebrates.</title>
        <authorList>
            <person name="Hara Y"/>
            <person name="Yamaguchi K"/>
            <person name="Onimaru K"/>
            <person name="Kadota M"/>
            <person name="Koyanagi M"/>
            <person name="Keeley SD"/>
            <person name="Tatsumi K"/>
            <person name="Tanaka K"/>
            <person name="Motone F"/>
            <person name="Kageyama Y"/>
            <person name="Nozu R"/>
            <person name="Adachi N"/>
            <person name="Nishimura O"/>
            <person name="Nakagawa R"/>
            <person name="Tanegashima C"/>
            <person name="Kiyatake I"/>
            <person name="Matsumoto R"/>
            <person name="Murakumo K"/>
            <person name="Nishida K"/>
            <person name="Terakita A"/>
            <person name="Kuratani S"/>
            <person name="Sato K"/>
            <person name="Hyodo S Kuraku.S."/>
        </authorList>
    </citation>
    <scope>NUCLEOTIDE SEQUENCE [LARGE SCALE GENOMIC DNA]</scope>
</reference>
<protein>
    <recommendedName>
        <fullName evidence="7">Tetraspanin</fullName>
    </recommendedName>
</protein>
<proteinExistence type="inferred from homology"/>
<dbReference type="InterPro" id="IPR008952">
    <property type="entry name" value="Tetraspanin_EC2_sf"/>
</dbReference>
<evidence type="ECO:0000256" key="2">
    <source>
        <dbReference type="ARBA" id="ARBA00006840"/>
    </source>
</evidence>
<evidence type="ECO:0000256" key="6">
    <source>
        <dbReference type="PIRSR" id="PIRSR002419-1"/>
    </source>
</evidence>
<dbReference type="AlphaFoldDB" id="A0A401SV54"/>
<sequence>MSIGGLIRVTKYQLLGISIIIMLLGVAVAAVTLSISFSDEFVVICNIIIETNRYTRFHELAMYSGLSISIFFALLGIVCLIGIAKESKYLFTVVLISFAVLFCGVVQMMYWKSTYKHLVENAVKDVYDFLYEDFMRNSSTNSKQDLMAIHSTFFCCGKNSTFSHYNSVENETCFAEGTHLKDCLQAVENRITSLMVIIEVLTLLVGTVTVYGMILTAFFCFAGYYTEDWHTKGKYQVAKQ</sequence>
<dbReference type="OMA" id="WAFCTSI"/>
<name>A0A401SV54_CHIPU</name>
<evidence type="ECO:0000256" key="7">
    <source>
        <dbReference type="RuleBase" id="RU361218"/>
    </source>
</evidence>
<comment type="subcellular location">
    <subcellularLocation>
        <location evidence="1 7">Membrane</location>
        <topology evidence="1 7">Multi-pass membrane protein</topology>
    </subcellularLocation>
</comment>
<feature type="transmembrane region" description="Helical" evidence="7">
    <location>
        <begin position="89"/>
        <end position="111"/>
    </location>
</feature>
<dbReference type="STRING" id="137246.A0A401SV54"/>
<dbReference type="Gene3D" id="1.10.1450.10">
    <property type="entry name" value="Tetraspanin"/>
    <property type="match status" value="1"/>
</dbReference>
<feature type="transmembrane region" description="Helical" evidence="7">
    <location>
        <begin position="60"/>
        <end position="83"/>
    </location>
</feature>
<evidence type="ECO:0000256" key="3">
    <source>
        <dbReference type="ARBA" id="ARBA00022692"/>
    </source>
</evidence>
<comment type="caution">
    <text evidence="8">The sequence shown here is derived from an EMBL/GenBank/DDBJ whole genome shotgun (WGS) entry which is preliminary data.</text>
</comment>
<keyword evidence="4 7" id="KW-1133">Transmembrane helix</keyword>
<dbReference type="PIRSF" id="PIRSF002419">
    <property type="entry name" value="Tetraspanin"/>
    <property type="match status" value="1"/>
</dbReference>
<dbReference type="Proteomes" id="UP000287033">
    <property type="component" value="Unassembled WGS sequence"/>
</dbReference>
<dbReference type="EMBL" id="BEZZ01000583">
    <property type="protein sequence ID" value="GCC34272.1"/>
    <property type="molecule type" value="Genomic_DNA"/>
</dbReference>
<evidence type="ECO:0000256" key="4">
    <source>
        <dbReference type="ARBA" id="ARBA00022989"/>
    </source>
</evidence>
<keyword evidence="6" id="KW-1015">Disulfide bond</keyword>
<dbReference type="InterPro" id="IPR018499">
    <property type="entry name" value="Tetraspanin/Peripherin"/>
</dbReference>
<feature type="disulfide bond" evidence="6">
    <location>
        <begin position="155"/>
        <end position="183"/>
    </location>
</feature>
<comment type="similarity">
    <text evidence="2 7">Belongs to the tetraspanin (TM4SF) family.</text>
</comment>
<gene>
    <name evidence="8" type="ORF">chiPu_0012745</name>
</gene>
<organism evidence="8 9">
    <name type="scientific">Chiloscyllium punctatum</name>
    <name type="common">Brownbanded bambooshark</name>
    <name type="synonym">Hemiscyllium punctatum</name>
    <dbReference type="NCBI Taxonomy" id="137246"/>
    <lineage>
        <taxon>Eukaryota</taxon>
        <taxon>Metazoa</taxon>
        <taxon>Chordata</taxon>
        <taxon>Craniata</taxon>
        <taxon>Vertebrata</taxon>
        <taxon>Chondrichthyes</taxon>
        <taxon>Elasmobranchii</taxon>
        <taxon>Galeomorphii</taxon>
        <taxon>Galeoidea</taxon>
        <taxon>Orectolobiformes</taxon>
        <taxon>Hemiscylliidae</taxon>
        <taxon>Chiloscyllium</taxon>
    </lineage>
</organism>
<keyword evidence="5 7" id="KW-0472">Membrane</keyword>
<feature type="disulfide bond" evidence="6">
    <location>
        <begin position="156"/>
        <end position="173"/>
    </location>
</feature>
<dbReference type="OrthoDB" id="9886271at2759"/>
<evidence type="ECO:0000313" key="8">
    <source>
        <dbReference type="EMBL" id="GCC34272.1"/>
    </source>
</evidence>
<dbReference type="GO" id="GO:0016020">
    <property type="term" value="C:membrane"/>
    <property type="evidence" value="ECO:0007669"/>
    <property type="project" value="UniProtKB-SubCell"/>
</dbReference>